<dbReference type="SUPFAM" id="SSF48350">
    <property type="entry name" value="GTPase activation domain, GAP"/>
    <property type="match status" value="1"/>
</dbReference>
<dbReference type="PROSITE" id="PS50238">
    <property type="entry name" value="RHOGAP"/>
    <property type="match status" value="1"/>
</dbReference>
<dbReference type="GO" id="GO:0007165">
    <property type="term" value="P:signal transduction"/>
    <property type="evidence" value="ECO:0007669"/>
    <property type="project" value="InterPro"/>
</dbReference>
<feature type="compositionally biased region" description="Polar residues" evidence="6">
    <location>
        <begin position="520"/>
        <end position="533"/>
    </location>
</feature>
<evidence type="ECO:0000256" key="1">
    <source>
        <dbReference type="ARBA" id="ARBA00022468"/>
    </source>
</evidence>
<feature type="domain" description="LIM zinc-binding" evidence="7">
    <location>
        <begin position="140"/>
        <end position="199"/>
    </location>
</feature>
<organism evidence="9 10">
    <name type="scientific">Colletotrichum incanum</name>
    <name type="common">Soybean anthracnose fungus</name>
    <dbReference type="NCBI Taxonomy" id="1573173"/>
    <lineage>
        <taxon>Eukaryota</taxon>
        <taxon>Fungi</taxon>
        <taxon>Dikarya</taxon>
        <taxon>Ascomycota</taxon>
        <taxon>Pezizomycotina</taxon>
        <taxon>Sordariomycetes</taxon>
        <taxon>Hypocreomycetidae</taxon>
        <taxon>Glomerellales</taxon>
        <taxon>Glomerellaceae</taxon>
        <taxon>Colletotrichum</taxon>
        <taxon>Colletotrichum spaethianum species complex</taxon>
    </lineage>
</organism>
<dbReference type="Proteomes" id="UP000076584">
    <property type="component" value="Unassembled WGS sequence"/>
</dbReference>
<keyword evidence="10" id="KW-1185">Reference proteome</keyword>
<feature type="compositionally biased region" description="Basic and acidic residues" evidence="6">
    <location>
        <begin position="411"/>
        <end position="426"/>
    </location>
</feature>
<dbReference type="PANTHER" id="PTHR23176">
    <property type="entry name" value="RHO/RAC/CDC GTPASE-ACTIVATING PROTEIN"/>
    <property type="match status" value="1"/>
</dbReference>
<dbReference type="EMBL" id="LFIW01000022">
    <property type="protein sequence ID" value="KZL88224.1"/>
    <property type="molecule type" value="Genomic_DNA"/>
</dbReference>
<dbReference type="FunFam" id="1.10.555.10:FF:000043">
    <property type="entry name" value="Rho GTPase activator Rga"/>
    <property type="match status" value="1"/>
</dbReference>
<feature type="compositionally biased region" description="Polar residues" evidence="6">
    <location>
        <begin position="336"/>
        <end position="354"/>
    </location>
</feature>
<evidence type="ECO:0000259" key="8">
    <source>
        <dbReference type="PROSITE" id="PS50238"/>
    </source>
</evidence>
<keyword evidence="5" id="KW-0175">Coiled coil</keyword>
<feature type="compositionally biased region" description="Polar residues" evidence="6">
    <location>
        <begin position="685"/>
        <end position="696"/>
    </location>
</feature>
<dbReference type="InterPro" id="IPR000198">
    <property type="entry name" value="RhoGAP_dom"/>
</dbReference>
<protein>
    <recommendedName>
        <fullName evidence="11">RhoGAP domain-containing protein</fullName>
    </recommendedName>
</protein>
<keyword evidence="3 4" id="KW-0862">Zinc</keyword>
<dbReference type="CDD" id="cd00159">
    <property type="entry name" value="RhoGAP"/>
    <property type="match status" value="1"/>
</dbReference>
<evidence type="ECO:0000313" key="10">
    <source>
        <dbReference type="Proteomes" id="UP000076584"/>
    </source>
</evidence>
<evidence type="ECO:0000256" key="5">
    <source>
        <dbReference type="SAM" id="Coils"/>
    </source>
</evidence>
<keyword evidence="4" id="KW-0440">LIM domain</keyword>
<feature type="compositionally biased region" description="Basic and acidic residues" evidence="6">
    <location>
        <begin position="279"/>
        <end position="289"/>
    </location>
</feature>
<evidence type="ECO:0000256" key="4">
    <source>
        <dbReference type="PROSITE-ProRule" id="PRU00125"/>
    </source>
</evidence>
<feature type="compositionally biased region" description="Pro residues" evidence="6">
    <location>
        <begin position="588"/>
        <end position="603"/>
    </location>
</feature>
<dbReference type="Pfam" id="PF00412">
    <property type="entry name" value="LIM"/>
    <property type="match status" value="2"/>
</dbReference>
<dbReference type="Gene3D" id="2.10.110.10">
    <property type="entry name" value="Cysteine Rich Protein"/>
    <property type="match status" value="2"/>
</dbReference>
<name>A0A162Q8R3_COLIC</name>
<feature type="compositionally biased region" description="Basic and acidic residues" evidence="6">
    <location>
        <begin position="438"/>
        <end position="447"/>
    </location>
</feature>
<evidence type="ECO:0000256" key="6">
    <source>
        <dbReference type="SAM" id="MobiDB-lite"/>
    </source>
</evidence>
<feature type="compositionally biased region" description="Basic and acidic residues" evidence="6">
    <location>
        <begin position="240"/>
        <end position="253"/>
    </location>
</feature>
<feature type="region of interest" description="Disordered" evidence="6">
    <location>
        <begin position="663"/>
        <end position="710"/>
    </location>
</feature>
<dbReference type="SMART" id="SM00132">
    <property type="entry name" value="LIM"/>
    <property type="match status" value="2"/>
</dbReference>
<dbReference type="GO" id="GO:0046872">
    <property type="term" value="F:metal ion binding"/>
    <property type="evidence" value="ECO:0007669"/>
    <property type="project" value="UniProtKB-KW"/>
</dbReference>
<reference evidence="9 10" key="1">
    <citation type="submission" date="2015-06" db="EMBL/GenBank/DDBJ databases">
        <title>Survival trade-offs in plant roots during colonization by closely related pathogenic and mutualistic fungi.</title>
        <authorList>
            <person name="Hacquard S."/>
            <person name="Kracher B."/>
            <person name="Hiruma K."/>
            <person name="Weinman A."/>
            <person name="Muench P."/>
            <person name="Garrido Oter R."/>
            <person name="Ver Loren van Themaat E."/>
            <person name="Dallerey J.-F."/>
            <person name="Damm U."/>
            <person name="Henrissat B."/>
            <person name="Lespinet O."/>
            <person name="Thon M."/>
            <person name="Kemen E."/>
            <person name="McHardy A.C."/>
            <person name="Schulze-Lefert P."/>
            <person name="O'Connell R.J."/>
        </authorList>
    </citation>
    <scope>NUCLEOTIDE SEQUENCE [LARGE SCALE GENOMIC DNA]</scope>
    <source>
        <strain evidence="9 10">MAFF 238704</strain>
    </source>
</reference>
<dbReference type="PANTHER" id="PTHR23176:SF128">
    <property type="entry name" value="RHO GTPASE-ACTIVATING PROTEIN RGD1"/>
    <property type="match status" value="1"/>
</dbReference>
<feature type="compositionally biased region" description="Basic and acidic residues" evidence="6">
    <location>
        <begin position="604"/>
        <end position="620"/>
    </location>
</feature>
<proteinExistence type="predicted"/>
<evidence type="ECO:0000313" key="9">
    <source>
        <dbReference type="EMBL" id="KZL88224.1"/>
    </source>
</evidence>
<dbReference type="STRING" id="1573173.A0A162Q8R3"/>
<evidence type="ECO:0000256" key="3">
    <source>
        <dbReference type="ARBA" id="ARBA00022833"/>
    </source>
</evidence>
<feature type="compositionally biased region" description="Low complexity" evidence="6">
    <location>
        <begin position="484"/>
        <end position="494"/>
    </location>
</feature>
<dbReference type="GO" id="GO:0005938">
    <property type="term" value="C:cell cortex"/>
    <property type="evidence" value="ECO:0007669"/>
    <property type="project" value="UniProtKB-ARBA"/>
</dbReference>
<feature type="compositionally biased region" description="Polar residues" evidence="6">
    <location>
        <begin position="299"/>
        <end position="318"/>
    </location>
</feature>
<dbReference type="SMART" id="SM00324">
    <property type="entry name" value="RhoGAP"/>
    <property type="match status" value="1"/>
</dbReference>
<dbReference type="CDD" id="cd09395">
    <property type="entry name" value="LIM2_Rga"/>
    <property type="match status" value="1"/>
</dbReference>
<accession>A0A162Q8R3</accession>
<dbReference type="InterPro" id="IPR001781">
    <property type="entry name" value="Znf_LIM"/>
</dbReference>
<feature type="non-terminal residue" evidence="9">
    <location>
        <position position="1"/>
    </location>
</feature>
<feature type="region of interest" description="Disordered" evidence="6">
    <location>
        <begin position="203"/>
        <end position="632"/>
    </location>
</feature>
<dbReference type="AlphaFoldDB" id="A0A162Q8R3"/>
<gene>
    <name evidence="9" type="ORF">CI238_01131</name>
</gene>
<dbReference type="InterPro" id="IPR008936">
    <property type="entry name" value="Rho_GTPase_activation_prot"/>
</dbReference>
<keyword evidence="1" id="KW-0343">GTPase activation</keyword>
<comment type="caution">
    <text evidence="9">The sequence shown here is derived from an EMBL/GenBank/DDBJ whole genome shotgun (WGS) entry which is preliminary data.</text>
</comment>
<dbReference type="PROSITE" id="PS50023">
    <property type="entry name" value="LIM_DOMAIN_2"/>
    <property type="match status" value="1"/>
</dbReference>
<sequence>LLVMAAVMEDYLESPMDQDDVFPCKGCGEILEEGKAFELGMSVHLLPFFFHLSLSHPHSPYPSSALSSIFWPRCAAMLSPMAMPSVVSKFNQANESPSRSAGNRWHLNCFRCNTCGTLLDSDANLLLLGDGSLICNNCTYSCSACNNKIEDLAILTGDQAFCATCFRCRNCKRKIENLRYARTSQGIFCMSCHESLMARRRKKSKAAAQAKSKEKDGSPMITDKSLPALPPNAVPPNAFHDTRVDPDSDKETPTELSPRPRPAYSRNDSSSKNSGRPSRSPERASESTKDSGLGMPASNYRNNRNSTMYAPSSSNNADANGGDDGFFIPVALDHTPASNATPRSTSENNTSSASKKQDKEYFSLPRASTDKKGDSQSSTPHIAFQEKGRQPSSDYESGPIKLPLRKTSKSSRNDNRSSVMNDEKTQKVTTGKLSPSIDEFKLQDAPKSKKLISPRSASHSAAMTPESGSAKSSEGVIRKDKEPFPSLSSSDSPPRMGSGTARSSQDSRQRDEGEVRPSLDSISSSRTDTTAGKSITRKELPSSRSANGKPGGSLNRSATHDETSSSGLSAVRPNMTEHKLSDTYMQPRAPPQPPGVPANIPKPPAKDAKDQANVTEEGKVSPKLPRWSAGGDFSMDEDMARILGTDEGSSSILRRVSNAVRHGRTNSTEGSHPQLPQHPHRVTGHSRSISETTRGTASPHWPKTPIAEDPNRHEISSPVSIHSSDDPAFLKRQLRSSENRVAELERQFTTEKDLKRLNKTLIEKRKTVSVLDTQTEIMIRQLEVLAGYVERAKETKTPVDPRDLEESAIKEFVQKLDKVKQAMSAAIEQLHAERDELVDEKNQAAADRDRALLEFEQLSSKNAQLADMNNDLTHQIQERFKSQIGGELKSPNGLGIYSQSKVFSSSQLNLIDSASMTTTLVHETDEPVVEARPTVVDIRKGQVKKFNWKKGSKGLAQNVAKGVNRAVVAFQQERERGPHQGLTGDNIGLPYNMTVSQVEAPSAPAPATAQKGSQQAADRQGFGFFKKGSNQKSMSTTNVSSPAIAEAPTTLFGSDLTERADYERRTIPSVVTRCIEEVELRGMDIEGIYRKTGGNSQVKMIQEGFDKSEDYDISDPGLDITAVTSVLKQYFRKLPMPLLTYEVYDRVLESNALTDQTERCDHLRKVFSSMPERHRDCLEFLMFHLARVAQREPENLMSPKNLAVVFAPTIMRDTSLEREMTDMHAKNLAVQFVIENSHTIFTD</sequence>
<keyword evidence="2 4" id="KW-0479">Metal-binding</keyword>
<evidence type="ECO:0000259" key="7">
    <source>
        <dbReference type="PROSITE" id="PS50023"/>
    </source>
</evidence>
<dbReference type="Gene3D" id="1.10.555.10">
    <property type="entry name" value="Rho GTPase activation protein"/>
    <property type="match status" value="1"/>
</dbReference>
<feature type="domain" description="Rho-GAP" evidence="8">
    <location>
        <begin position="1054"/>
        <end position="1241"/>
    </location>
</feature>
<dbReference type="InterPro" id="IPR050729">
    <property type="entry name" value="Rho-GAP"/>
</dbReference>
<feature type="coiled-coil region" evidence="5">
    <location>
        <begin position="809"/>
        <end position="854"/>
    </location>
</feature>
<evidence type="ECO:0000256" key="2">
    <source>
        <dbReference type="ARBA" id="ARBA00022723"/>
    </source>
</evidence>
<feature type="compositionally biased region" description="Polar residues" evidence="6">
    <location>
        <begin position="455"/>
        <end position="472"/>
    </location>
</feature>
<dbReference type="Pfam" id="PF00620">
    <property type="entry name" value="RhoGAP"/>
    <property type="match status" value="1"/>
</dbReference>
<dbReference type="GO" id="GO:0005096">
    <property type="term" value="F:GTPase activator activity"/>
    <property type="evidence" value="ECO:0007669"/>
    <property type="project" value="UniProtKB-KW"/>
</dbReference>
<feature type="compositionally biased region" description="Basic and acidic residues" evidence="6">
    <location>
        <begin position="505"/>
        <end position="517"/>
    </location>
</feature>
<evidence type="ECO:0008006" key="11">
    <source>
        <dbReference type="Google" id="ProtNLM"/>
    </source>
</evidence>